<evidence type="ECO:0000256" key="6">
    <source>
        <dbReference type="ARBA" id="ARBA00022793"/>
    </source>
</evidence>
<feature type="domain" description="Thiamine pyrophosphate enzyme central" evidence="12">
    <location>
        <begin position="254"/>
        <end position="357"/>
    </location>
</feature>
<keyword evidence="7" id="KW-0460">Magnesium</keyword>
<dbReference type="InterPro" id="IPR012001">
    <property type="entry name" value="Thiamin_PyroP_enz_TPP-bd_dom"/>
</dbReference>
<dbReference type="Gene3D" id="3.40.50.970">
    <property type="match status" value="2"/>
</dbReference>
<dbReference type="InterPro" id="IPR029061">
    <property type="entry name" value="THDP-binding"/>
</dbReference>
<evidence type="ECO:0000259" key="13">
    <source>
        <dbReference type="Pfam" id="PF02775"/>
    </source>
</evidence>
<evidence type="ECO:0000256" key="3">
    <source>
        <dbReference type="ARBA" id="ARBA00007812"/>
    </source>
</evidence>
<dbReference type="Pfam" id="PF00205">
    <property type="entry name" value="TPP_enzyme_M"/>
    <property type="match status" value="1"/>
</dbReference>
<keyword evidence="16" id="KW-1185">Reference proteome</keyword>
<keyword evidence="8 10" id="KW-0786">Thiamine pyrophosphate</keyword>
<dbReference type="EMBL" id="JAQQXR010000001">
    <property type="protein sequence ID" value="MDC8756921.1"/>
    <property type="molecule type" value="Genomic_DNA"/>
</dbReference>
<evidence type="ECO:0000256" key="9">
    <source>
        <dbReference type="ARBA" id="ARBA00023239"/>
    </source>
</evidence>
<dbReference type="RefSeq" id="WP_273669578.1">
    <property type="nucleotide sequence ID" value="NZ_JAQQXR010000001.1"/>
</dbReference>
<keyword evidence="9" id="KW-0456">Lyase</keyword>
<reference evidence="15 16" key="1">
    <citation type="submission" date="2022-10" db="EMBL/GenBank/DDBJ databases">
        <title>Janthinobacterium sp. hw3 Genome sequencing.</title>
        <authorList>
            <person name="Park S."/>
        </authorList>
    </citation>
    <scope>NUCLEOTIDE SEQUENCE [LARGE SCALE GENOMIC DNA]</scope>
    <source>
        <strain evidence="16">hw3</strain>
    </source>
</reference>
<feature type="domain" description="Thiamine pyrophosphate enzyme N-terminal TPP-binding" evidence="14">
    <location>
        <begin position="49"/>
        <end position="157"/>
    </location>
</feature>
<protein>
    <recommendedName>
        <fullName evidence="4">pyruvate decarboxylase</fullName>
        <ecNumber evidence="4">4.1.1.1</ecNumber>
    </recommendedName>
</protein>
<dbReference type="CDD" id="cd07038">
    <property type="entry name" value="TPP_PYR_PDC_IPDC_like"/>
    <property type="match status" value="1"/>
</dbReference>
<comment type="catalytic activity">
    <reaction evidence="1">
        <text>a 2-oxocarboxylate + H(+) = an aldehyde + CO2</text>
        <dbReference type="Rhea" id="RHEA:11628"/>
        <dbReference type="ChEBI" id="CHEBI:15378"/>
        <dbReference type="ChEBI" id="CHEBI:16526"/>
        <dbReference type="ChEBI" id="CHEBI:17478"/>
        <dbReference type="ChEBI" id="CHEBI:35179"/>
        <dbReference type="EC" id="4.1.1.1"/>
    </reaction>
</comment>
<evidence type="ECO:0000259" key="14">
    <source>
        <dbReference type="Pfam" id="PF02776"/>
    </source>
</evidence>
<evidence type="ECO:0000256" key="11">
    <source>
        <dbReference type="SAM" id="MobiDB-lite"/>
    </source>
</evidence>
<comment type="cofactor">
    <cofactor evidence="2">
        <name>thiamine diphosphate</name>
        <dbReference type="ChEBI" id="CHEBI:58937"/>
    </cofactor>
</comment>
<feature type="region of interest" description="Disordered" evidence="11">
    <location>
        <begin position="657"/>
        <end position="684"/>
    </location>
</feature>
<keyword evidence="6" id="KW-0210">Decarboxylase</keyword>
<evidence type="ECO:0000256" key="8">
    <source>
        <dbReference type="ARBA" id="ARBA00023052"/>
    </source>
</evidence>
<evidence type="ECO:0000256" key="4">
    <source>
        <dbReference type="ARBA" id="ARBA00013202"/>
    </source>
</evidence>
<feature type="domain" description="Thiamine pyrophosphate enzyme TPP-binding" evidence="13">
    <location>
        <begin position="511"/>
        <end position="649"/>
    </location>
</feature>
<dbReference type="EC" id="4.1.1.1" evidence="4"/>
<evidence type="ECO:0000256" key="5">
    <source>
        <dbReference type="ARBA" id="ARBA00022723"/>
    </source>
</evidence>
<proteinExistence type="inferred from homology"/>
<evidence type="ECO:0000256" key="10">
    <source>
        <dbReference type="RuleBase" id="RU362132"/>
    </source>
</evidence>
<dbReference type="SUPFAM" id="SSF52518">
    <property type="entry name" value="Thiamin diphosphate-binding fold (THDP-binding)"/>
    <property type="match status" value="2"/>
</dbReference>
<name>A0ABT5JWS2_9BURK</name>
<dbReference type="PANTHER" id="PTHR43452:SF1">
    <property type="entry name" value="PYRUVATE DECARBOXYLASE C186.09-RELATED"/>
    <property type="match status" value="1"/>
</dbReference>
<evidence type="ECO:0000256" key="2">
    <source>
        <dbReference type="ARBA" id="ARBA00001964"/>
    </source>
</evidence>
<dbReference type="InterPro" id="IPR012110">
    <property type="entry name" value="PDC/IPDC-like"/>
</dbReference>
<comment type="similarity">
    <text evidence="3 10">Belongs to the TPP enzyme family.</text>
</comment>
<dbReference type="PANTHER" id="PTHR43452">
    <property type="entry name" value="PYRUVATE DECARBOXYLASE"/>
    <property type="match status" value="1"/>
</dbReference>
<evidence type="ECO:0000259" key="12">
    <source>
        <dbReference type="Pfam" id="PF00205"/>
    </source>
</evidence>
<keyword evidence="5" id="KW-0479">Metal-binding</keyword>
<organism evidence="15 16">
    <name type="scientific">Janthinobacterium fluminis</name>
    <dbReference type="NCBI Taxonomy" id="2987524"/>
    <lineage>
        <taxon>Bacteria</taxon>
        <taxon>Pseudomonadati</taxon>
        <taxon>Pseudomonadota</taxon>
        <taxon>Betaproteobacteria</taxon>
        <taxon>Burkholderiales</taxon>
        <taxon>Oxalobacteraceae</taxon>
        <taxon>Janthinobacterium</taxon>
    </lineage>
</organism>
<dbReference type="InterPro" id="IPR011766">
    <property type="entry name" value="TPP_enzyme_TPP-bd"/>
</dbReference>
<dbReference type="Pfam" id="PF02775">
    <property type="entry name" value="TPP_enzyme_C"/>
    <property type="match status" value="1"/>
</dbReference>
<dbReference type="Gene3D" id="3.40.50.1220">
    <property type="entry name" value="TPP-binding domain"/>
    <property type="match status" value="1"/>
</dbReference>
<evidence type="ECO:0000256" key="1">
    <source>
        <dbReference type="ARBA" id="ARBA00001041"/>
    </source>
</evidence>
<accession>A0ABT5JWS2</accession>
<dbReference type="SUPFAM" id="SSF52467">
    <property type="entry name" value="DHS-like NAD/FAD-binding domain"/>
    <property type="match status" value="1"/>
</dbReference>
<comment type="caution">
    <text evidence="15">The sequence shown here is derived from an EMBL/GenBank/DDBJ whole genome shotgun (WGS) entry which is preliminary data.</text>
</comment>
<evidence type="ECO:0000256" key="7">
    <source>
        <dbReference type="ARBA" id="ARBA00022842"/>
    </source>
</evidence>
<gene>
    <name evidence="15" type="ORF">OIK44_04885</name>
</gene>
<dbReference type="InterPro" id="IPR012000">
    <property type="entry name" value="Thiamin_PyroP_enz_cen_dom"/>
</dbReference>
<dbReference type="Proteomes" id="UP001221208">
    <property type="component" value="Unassembled WGS sequence"/>
</dbReference>
<dbReference type="InterPro" id="IPR047213">
    <property type="entry name" value="TPP_PYR_PDC_IPDC-like"/>
</dbReference>
<dbReference type="InterPro" id="IPR029035">
    <property type="entry name" value="DHS-like_NAD/FAD-binding_dom"/>
</dbReference>
<dbReference type="Pfam" id="PF02776">
    <property type="entry name" value="TPP_enzyme_N"/>
    <property type="match status" value="1"/>
</dbReference>
<sequence length="718" mass="75144">MSQSYLLSPKQYQRQFRSPQALYDARSKHGADQNALSAFAVRADADGETVATYLNKRLAEIGVGHVMAIPGDYISEWVETLDTEHNAGLVRVHPNNEMCATYAADGYGRATGGAAVGCVATTYGVGALNAVQAVAGAFVESVPLVLVNGSPSPAQFNSQRDQGVLWHHMFDGSYTDLRVFQEVTQMAVRIDNPAYAPDLIDAALSACITTSKPVYIEIANTMEAFPVASVASRPPLLKAAVPQNQTSLDEAVASVLPVLVGARKLVVLGGMEVARFGLQESFKKLLTTLKAPYLSSLLGKSILSEYNAPYFSGTYNGKNSQQNVQDLVRAADVILSIGVHETDFNFSGLASVDSNPDALPGLPIAATIEVRKGAARINSALTDPALGSMYWGDIALAPFVASLAEVIGAPTGAAMNALVAAYPSLATVQQALVAADSRLPGVPFPALVGPVWDIPPVASFPAGAQITWDSFKSLLHHEYLTTFGNDENGDAPVVLADTGLSFYNLNNIKSPQNGFIAQLAWGAIGYSPAASYGVKLALARAGSKRRVISVSGDGAFAQSCNAIGTIGELGLDNVVFVMANGVFAIEQFLINANAFCASDGGGQGTAPPFAALCRVPQTALWDWKALAQGFGGVGYEVTTNEELTAVLQIIKEGSPPPRVPTGPCADGSGTGCAEFDGGPPPPRRSTFTLVAVRNVSTDLPSNTRWKLDCGGTPAKAGA</sequence>
<evidence type="ECO:0000313" key="15">
    <source>
        <dbReference type="EMBL" id="MDC8756921.1"/>
    </source>
</evidence>
<evidence type="ECO:0000313" key="16">
    <source>
        <dbReference type="Proteomes" id="UP001221208"/>
    </source>
</evidence>